<dbReference type="EMBL" id="JACHOA010000001">
    <property type="protein sequence ID" value="MBB4612406.1"/>
    <property type="molecule type" value="Genomic_DNA"/>
</dbReference>
<protein>
    <submittedName>
        <fullName evidence="1">Uncharacterized protein</fullName>
    </submittedName>
</protein>
<dbReference type="AlphaFoldDB" id="A0A7W7ET29"/>
<organism evidence="1 2">
    <name type="scientific">Novosphingobium taihuense</name>
    <dbReference type="NCBI Taxonomy" id="260085"/>
    <lineage>
        <taxon>Bacteria</taxon>
        <taxon>Pseudomonadati</taxon>
        <taxon>Pseudomonadota</taxon>
        <taxon>Alphaproteobacteria</taxon>
        <taxon>Sphingomonadales</taxon>
        <taxon>Sphingomonadaceae</taxon>
        <taxon>Novosphingobium</taxon>
    </lineage>
</organism>
<gene>
    <name evidence="1" type="ORF">GGR37_000652</name>
</gene>
<evidence type="ECO:0000313" key="2">
    <source>
        <dbReference type="Proteomes" id="UP000538566"/>
    </source>
</evidence>
<reference evidence="1 2" key="1">
    <citation type="submission" date="2020-08" db="EMBL/GenBank/DDBJ databases">
        <title>Genomic Encyclopedia of Type Strains, Phase IV (KMG-IV): sequencing the most valuable type-strain genomes for metagenomic binning, comparative biology and taxonomic classification.</title>
        <authorList>
            <person name="Goeker M."/>
        </authorList>
    </citation>
    <scope>NUCLEOTIDE SEQUENCE [LARGE SCALE GENOMIC DNA]</scope>
    <source>
        <strain evidence="1 2">DSM 17507</strain>
    </source>
</reference>
<comment type="caution">
    <text evidence="1">The sequence shown here is derived from an EMBL/GenBank/DDBJ whole genome shotgun (WGS) entry which is preliminary data.</text>
</comment>
<accession>A0A7W7ET29</accession>
<dbReference type="Proteomes" id="UP000538566">
    <property type="component" value="Unassembled WGS sequence"/>
</dbReference>
<proteinExistence type="predicted"/>
<sequence length="129" mass="14562">MASQADHGHTTTKSLLPRDRVSFTIPEGRKLTTSVRIASEFRADMRAQGNKVLPALFGKQSVWVSWFQYHFHRVRFDDVNDGRFIARLGPTTAIQGLAWLVYDWLTEKGALDIRWEVTGSPTLTSAAPM</sequence>
<keyword evidence="2" id="KW-1185">Reference proteome</keyword>
<name>A0A7W7ET29_9SPHN</name>
<evidence type="ECO:0000313" key="1">
    <source>
        <dbReference type="EMBL" id="MBB4612406.1"/>
    </source>
</evidence>